<dbReference type="InterPro" id="IPR027417">
    <property type="entry name" value="P-loop_NTPase"/>
</dbReference>
<reference evidence="3 4" key="1">
    <citation type="submission" date="2011-09" db="EMBL/GenBank/DDBJ databases">
        <title>The permanent draft genome of Caldithrix abyssi DSM 13497.</title>
        <authorList>
            <consortium name="US DOE Joint Genome Institute (JGI-PGF)"/>
            <person name="Lucas S."/>
            <person name="Han J."/>
            <person name="Lapidus A."/>
            <person name="Bruce D."/>
            <person name="Goodwin L."/>
            <person name="Pitluck S."/>
            <person name="Peters L."/>
            <person name="Kyrpides N."/>
            <person name="Mavromatis K."/>
            <person name="Ivanova N."/>
            <person name="Mikhailova N."/>
            <person name="Chertkov O."/>
            <person name="Detter J.C."/>
            <person name="Tapia R."/>
            <person name="Han C."/>
            <person name="Land M."/>
            <person name="Hauser L."/>
            <person name="Markowitz V."/>
            <person name="Cheng J.-F."/>
            <person name="Hugenholtz P."/>
            <person name="Woyke T."/>
            <person name="Wu D."/>
            <person name="Spring S."/>
            <person name="Brambilla E."/>
            <person name="Klenk H.-P."/>
            <person name="Eisen J.A."/>
        </authorList>
    </citation>
    <scope>NUCLEOTIDE SEQUENCE [LARGE SCALE GENOMIC DNA]</scope>
    <source>
        <strain evidence="3 4">DSM 13497</strain>
    </source>
</reference>
<dbReference type="Proteomes" id="UP000183868">
    <property type="component" value="Chromosome"/>
</dbReference>
<gene>
    <name evidence="2" type="ORF">Cabys_3469</name>
    <name evidence="3" type="ORF">Calab_0630</name>
</gene>
<evidence type="ECO:0000313" key="2">
    <source>
        <dbReference type="EMBL" id="APF20215.1"/>
    </source>
</evidence>
<dbReference type="Proteomes" id="UP000004671">
    <property type="component" value="Chromosome"/>
</dbReference>
<dbReference type="SUPFAM" id="SSF52540">
    <property type="entry name" value="P-loop containing nucleoside triphosphate hydrolases"/>
    <property type="match status" value="1"/>
</dbReference>
<dbReference type="InParanoid" id="H1XSA9"/>
<protein>
    <submittedName>
        <fullName evidence="2">AAA domain-containing protein</fullName>
    </submittedName>
</protein>
<dbReference type="Gene3D" id="3.40.50.300">
    <property type="entry name" value="P-loop containing nucleotide triphosphate hydrolases"/>
    <property type="match status" value="1"/>
</dbReference>
<name>H1XSA9_CALAY</name>
<dbReference type="AlphaFoldDB" id="H1XSA9"/>
<dbReference type="Pfam" id="PF13173">
    <property type="entry name" value="AAA_14"/>
    <property type="match status" value="1"/>
</dbReference>
<dbReference type="EMBL" id="CP018099">
    <property type="protein sequence ID" value="APF20215.1"/>
    <property type="molecule type" value="Genomic_DNA"/>
</dbReference>
<reference evidence="2 5" key="2">
    <citation type="submission" date="2016-11" db="EMBL/GenBank/DDBJ databases">
        <title>Genomic analysis of Caldithrix abyssi and proposal of a novel bacterial phylum Caldithrichaeota.</title>
        <authorList>
            <person name="Kublanov I."/>
            <person name="Sigalova O."/>
            <person name="Gavrilov S."/>
            <person name="Lebedinsky A."/>
            <person name="Ivanova N."/>
            <person name="Daum C."/>
            <person name="Reddy T."/>
            <person name="Klenk H.P."/>
            <person name="Goker M."/>
            <person name="Reva O."/>
            <person name="Miroshnichenko M."/>
            <person name="Kyprides N."/>
            <person name="Woyke T."/>
            <person name="Gelfand M."/>
        </authorList>
    </citation>
    <scope>NUCLEOTIDE SEQUENCE [LARGE SCALE GENOMIC DNA]</scope>
    <source>
        <strain evidence="2 5">LF13</strain>
    </source>
</reference>
<evidence type="ECO:0000313" key="3">
    <source>
        <dbReference type="EMBL" id="EHO40273.1"/>
    </source>
</evidence>
<dbReference type="STRING" id="880073.Cabys_3469"/>
<keyword evidence="4" id="KW-1185">Reference proteome</keyword>
<dbReference type="HOGENOM" id="CLU_2536241_0_0_0"/>
<accession>H1XSA9</accession>
<dbReference type="PaxDb" id="880073-Calab_0630"/>
<organism evidence="3 4">
    <name type="scientific">Caldithrix abyssi DSM 13497</name>
    <dbReference type="NCBI Taxonomy" id="880073"/>
    <lineage>
        <taxon>Bacteria</taxon>
        <taxon>Pseudomonadati</taxon>
        <taxon>Calditrichota</taxon>
        <taxon>Calditrichia</taxon>
        <taxon>Calditrichales</taxon>
        <taxon>Calditrichaceae</taxon>
        <taxon>Caldithrix</taxon>
    </lineage>
</organism>
<evidence type="ECO:0000313" key="5">
    <source>
        <dbReference type="Proteomes" id="UP000183868"/>
    </source>
</evidence>
<dbReference type="OrthoDB" id="9778168at2"/>
<dbReference type="InterPro" id="IPR041682">
    <property type="entry name" value="AAA_14"/>
</dbReference>
<dbReference type="EMBL" id="CM001402">
    <property type="protein sequence ID" value="EHO40273.1"/>
    <property type="molecule type" value="Genomic_DNA"/>
</dbReference>
<evidence type="ECO:0000259" key="1">
    <source>
        <dbReference type="Pfam" id="PF13173"/>
    </source>
</evidence>
<feature type="domain" description="AAA" evidence="1">
    <location>
        <begin position="34"/>
        <end position="67"/>
    </location>
</feature>
<sequence length="83" mass="9507">MKIIQFFSFKQIRKAKTIFVRSLFQILVDNIDSKQAIIVTGARQVGKTTLLKQFLNFLPPTSITLYLSRGTAPPAEDTTYWQI</sequence>
<proteinExistence type="predicted"/>
<dbReference type="RefSeq" id="WP_006927221.1">
    <property type="nucleotide sequence ID" value="NZ_CM001402.1"/>
</dbReference>
<dbReference type="KEGG" id="caby:Cabys_3469"/>
<evidence type="ECO:0000313" key="4">
    <source>
        <dbReference type="Proteomes" id="UP000004671"/>
    </source>
</evidence>